<dbReference type="HOGENOM" id="CLU_2307803_0_0_1"/>
<sequence length="100" mass="11023">MMQITPDKFLSDGSDCYGPEINIGIGARYFKTVLDQNNGNLAAAMGNYNGWYFGLTVALANNYAVCAQYNNLDYLQNVFNGYLQGVDPSSLNMGIYHNTC</sequence>
<reference evidence="3" key="2">
    <citation type="submission" date="2015-01" db="EMBL/GenBank/DDBJ databases">
        <title>Evolutionary Origins and Diversification of the Mycorrhizal Mutualists.</title>
        <authorList>
            <consortium name="DOE Joint Genome Institute"/>
            <consortium name="Mycorrhizal Genomics Consortium"/>
            <person name="Kohler A."/>
            <person name="Kuo A."/>
            <person name="Nagy L.G."/>
            <person name="Floudas D."/>
            <person name="Copeland A."/>
            <person name="Barry K.W."/>
            <person name="Cichocki N."/>
            <person name="Veneault-Fourrey C."/>
            <person name="LaButti K."/>
            <person name="Lindquist E.A."/>
            <person name="Lipzen A."/>
            <person name="Lundell T."/>
            <person name="Morin E."/>
            <person name="Murat C."/>
            <person name="Riley R."/>
            <person name="Ohm R."/>
            <person name="Sun H."/>
            <person name="Tunlid A."/>
            <person name="Henrissat B."/>
            <person name="Grigoriev I.V."/>
            <person name="Hibbett D.S."/>
            <person name="Martin F."/>
        </authorList>
    </citation>
    <scope>NUCLEOTIDE SEQUENCE [LARGE SCALE GENOMIC DNA]</scope>
    <source>
        <strain evidence="3">MAFF 305830</strain>
    </source>
</reference>
<dbReference type="InterPro" id="IPR008258">
    <property type="entry name" value="Transglycosylase_SLT_dom_1"/>
</dbReference>
<dbReference type="InterPro" id="IPR023346">
    <property type="entry name" value="Lysozyme-like_dom_sf"/>
</dbReference>
<gene>
    <name evidence="2" type="ORF">M408DRAFT_328352</name>
</gene>
<evidence type="ECO:0000313" key="2">
    <source>
        <dbReference type="EMBL" id="KIM30344.1"/>
    </source>
</evidence>
<reference evidence="2 3" key="1">
    <citation type="submission" date="2014-04" db="EMBL/GenBank/DDBJ databases">
        <authorList>
            <consortium name="DOE Joint Genome Institute"/>
            <person name="Kuo A."/>
            <person name="Zuccaro A."/>
            <person name="Kohler A."/>
            <person name="Nagy L.G."/>
            <person name="Floudas D."/>
            <person name="Copeland A."/>
            <person name="Barry K.W."/>
            <person name="Cichocki N."/>
            <person name="Veneault-Fourrey C."/>
            <person name="LaButti K."/>
            <person name="Lindquist E.A."/>
            <person name="Lipzen A."/>
            <person name="Lundell T."/>
            <person name="Morin E."/>
            <person name="Murat C."/>
            <person name="Sun H."/>
            <person name="Tunlid A."/>
            <person name="Henrissat B."/>
            <person name="Grigoriev I.V."/>
            <person name="Hibbett D.S."/>
            <person name="Martin F."/>
            <person name="Nordberg H.P."/>
            <person name="Cantor M.N."/>
            <person name="Hua S.X."/>
        </authorList>
    </citation>
    <scope>NUCLEOTIDE SEQUENCE [LARGE SCALE GENOMIC DNA]</scope>
    <source>
        <strain evidence="2 3">MAFF 305830</strain>
    </source>
</reference>
<evidence type="ECO:0000259" key="1">
    <source>
        <dbReference type="Pfam" id="PF01464"/>
    </source>
</evidence>
<dbReference type="SUPFAM" id="SSF53955">
    <property type="entry name" value="Lysozyme-like"/>
    <property type="match status" value="1"/>
</dbReference>
<proteinExistence type="predicted"/>
<name>A0A0C3BDX7_SERVB</name>
<dbReference type="GO" id="GO:0016787">
    <property type="term" value="F:hydrolase activity"/>
    <property type="evidence" value="ECO:0007669"/>
    <property type="project" value="UniProtKB-KW"/>
</dbReference>
<evidence type="ECO:0000313" key="3">
    <source>
        <dbReference type="Proteomes" id="UP000054097"/>
    </source>
</evidence>
<keyword evidence="3" id="KW-1185">Reference proteome</keyword>
<dbReference type="EMBL" id="KN824285">
    <property type="protein sequence ID" value="KIM30344.1"/>
    <property type="molecule type" value="Genomic_DNA"/>
</dbReference>
<organism evidence="2 3">
    <name type="scientific">Serendipita vermifera MAFF 305830</name>
    <dbReference type="NCBI Taxonomy" id="933852"/>
    <lineage>
        <taxon>Eukaryota</taxon>
        <taxon>Fungi</taxon>
        <taxon>Dikarya</taxon>
        <taxon>Basidiomycota</taxon>
        <taxon>Agaricomycotina</taxon>
        <taxon>Agaricomycetes</taxon>
        <taxon>Sebacinales</taxon>
        <taxon>Serendipitaceae</taxon>
        <taxon>Serendipita</taxon>
    </lineage>
</organism>
<dbReference type="Pfam" id="PF01464">
    <property type="entry name" value="SLT"/>
    <property type="match status" value="1"/>
</dbReference>
<feature type="domain" description="Transglycosylase SLT" evidence="1">
    <location>
        <begin position="1"/>
        <end position="50"/>
    </location>
</feature>
<dbReference type="Gene3D" id="1.10.530.10">
    <property type="match status" value="1"/>
</dbReference>
<protein>
    <submittedName>
        <fullName evidence="2">Glycoside hydrolase family 23 protein</fullName>
    </submittedName>
</protein>
<dbReference type="AlphaFoldDB" id="A0A0C3BDX7"/>
<dbReference type="OrthoDB" id="2537480at2759"/>
<accession>A0A0C3BDX7</accession>
<keyword evidence="2" id="KW-0378">Hydrolase</keyword>
<dbReference type="Proteomes" id="UP000054097">
    <property type="component" value="Unassembled WGS sequence"/>
</dbReference>